<keyword evidence="11" id="KW-1185">Reference proteome</keyword>
<keyword evidence="6" id="KW-0460">Magnesium</keyword>
<reference evidence="10 11" key="1">
    <citation type="submission" date="2016-08" db="EMBL/GenBank/DDBJ databases">
        <title>Hymenobacter coccineus sp. nov., Hymenobacter lapidarius sp. nov. and Hymenobacter glacialis sp. nov., isolated from Antarctic soil.</title>
        <authorList>
            <person name="Sedlacek I."/>
            <person name="Kralova S."/>
            <person name="Kyrova K."/>
            <person name="Maslanova I."/>
            <person name="Stankova E."/>
            <person name="Vrbovska V."/>
            <person name="Nemec M."/>
            <person name="Bartak M."/>
            <person name="Svec P."/>
            <person name="Busse H.-J."/>
            <person name="Pantucek R."/>
        </authorList>
    </citation>
    <scope>NUCLEOTIDE SEQUENCE [LARGE SCALE GENOMIC DNA]</scope>
    <source>
        <strain evidence="10 11">CCM 8643</strain>
    </source>
</reference>
<evidence type="ECO:0000256" key="8">
    <source>
        <dbReference type="SAM" id="MobiDB-lite"/>
    </source>
</evidence>
<feature type="transmembrane region" description="Helical" evidence="9">
    <location>
        <begin position="117"/>
        <end position="136"/>
    </location>
</feature>
<evidence type="ECO:0000313" key="10">
    <source>
        <dbReference type="EMBL" id="OGX87923.1"/>
    </source>
</evidence>
<dbReference type="PANTHER" id="PTHR43079:SF1">
    <property type="entry name" value="CADMIUM_ZINC-TRANSPORTING ATPASE HMA1, CHLOROPLASTIC-RELATED"/>
    <property type="match status" value="1"/>
</dbReference>
<evidence type="ECO:0000256" key="2">
    <source>
        <dbReference type="ARBA" id="ARBA00006024"/>
    </source>
</evidence>
<dbReference type="Proteomes" id="UP000176294">
    <property type="component" value="Unassembled WGS sequence"/>
</dbReference>
<protein>
    <recommendedName>
        <fullName evidence="12">Heavy metal translocating P-type ATPase</fullName>
    </recommendedName>
</protein>
<organism evidence="10 11">
    <name type="scientific">Hymenobacter lapidarius</name>
    <dbReference type="NCBI Taxonomy" id="1908237"/>
    <lineage>
        <taxon>Bacteria</taxon>
        <taxon>Pseudomonadati</taxon>
        <taxon>Bacteroidota</taxon>
        <taxon>Cytophagia</taxon>
        <taxon>Cytophagales</taxon>
        <taxon>Hymenobacteraceae</taxon>
        <taxon>Hymenobacter</taxon>
    </lineage>
</organism>
<evidence type="ECO:0000256" key="5">
    <source>
        <dbReference type="ARBA" id="ARBA00022840"/>
    </source>
</evidence>
<evidence type="ECO:0000256" key="6">
    <source>
        <dbReference type="ARBA" id="ARBA00022842"/>
    </source>
</evidence>
<dbReference type="GO" id="GO:0016020">
    <property type="term" value="C:membrane"/>
    <property type="evidence" value="ECO:0007669"/>
    <property type="project" value="UniProtKB-SubCell"/>
</dbReference>
<dbReference type="AlphaFoldDB" id="A0A1G1TAK5"/>
<evidence type="ECO:0000256" key="3">
    <source>
        <dbReference type="ARBA" id="ARBA00022723"/>
    </source>
</evidence>
<feature type="transmembrane region" description="Helical" evidence="9">
    <location>
        <begin position="91"/>
        <end position="110"/>
    </location>
</feature>
<gene>
    <name evidence="10" type="ORF">BEN47_10370</name>
</gene>
<keyword evidence="9" id="KW-0812">Transmembrane</keyword>
<dbReference type="GO" id="GO:0005524">
    <property type="term" value="F:ATP binding"/>
    <property type="evidence" value="ECO:0007669"/>
    <property type="project" value="UniProtKB-KW"/>
</dbReference>
<evidence type="ECO:0000256" key="9">
    <source>
        <dbReference type="SAM" id="Phobius"/>
    </source>
</evidence>
<dbReference type="InterPro" id="IPR051949">
    <property type="entry name" value="Cation_Transport_ATPase"/>
</dbReference>
<keyword evidence="5" id="KW-0067">ATP-binding</keyword>
<evidence type="ECO:0000256" key="7">
    <source>
        <dbReference type="ARBA" id="ARBA00022967"/>
    </source>
</evidence>
<keyword evidence="7" id="KW-1278">Translocase</keyword>
<name>A0A1G1TAK5_9BACT</name>
<comment type="caution">
    <text evidence="10">The sequence shown here is derived from an EMBL/GenBank/DDBJ whole genome shotgun (WGS) entry which is preliminary data.</text>
</comment>
<keyword evidence="9" id="KW-1133">Transmembrane helix</keyword>
<proteinExistence type="inferred from homology"/>
<feature type="region of interest" description="Disordered" evidence="8">
    <location>
        <begin position="1"/>
        <end position="58"/>
    </location>
</feature>
<evidence type="ECO:0000313" key="11">
    <source>
        <dbReference type="Proteomes" id="UP000176294"/>
    </source>
</evidence>
<dbReference type="STRING" id="1908237.BEN47_10370"/>
<dbReference type="RefSeq" id="WP_070725467.1">
    <property type="nucleotide sequence ID" value="NZ_MDZB01000073.1"/>
</dbReference>
<keyword evidence="9" id="KW-0472">Membrane</keyword>
<dbReference type="GO" id="GO:0046872">
    <property type="term" value="F:metal ion binding"/>
    <property type="evidence" value="ECO:0007669"/>
    <property type="project" value="UniProtKB-KW"/>
</dbReference>
<evidence type="ECO:0008006" key="12">
    <source>
        <dbReference type="Google" id="ProtNLM"/>
    </source>
</evidence>
<accession>A0A1G1TAK5</accession>
<sequence length="229" mass="24578">MPNLSSDNLDEELNTAKQVQPENVGALTREQLTPKAAASPEGHDVPGHDHRGHHHPAGKKVVDLAGRPADKHAGHDHASGDDHGPAGDYPYLVPGISLGLLLAGIALDYYRGGFFSGYVRALWFGVAYLLVGWKVLRSAVRSIPSGNIFNEFLLMSIATIGAIAIGKYAEGVAVMLFYTVGELFQDAALNRAKRSIKALLEMQATEVGVLREGQRLVLDPLITLDSSGY</sequence>
<comment type="subcellular location">
    <subcellularLocation>
        <location evidence="1">Membrane</location>
        <topology evidence="1">Multi-pass membrane protein</topology>
    </subcellularLocation>
</comment>
<keyword evidence="4" id="KW-0547">Nucleotide-binding</keyword>
<keyword evidence="3" id="KW-0479">Metal-binding</keyword>
<evidence type="ECO:0000256" key="4">
    <source>
        <dbReference type="ARBA" id="ARBA00022741"/>
    </source>
</evidence>
<evidence type="ECO:0000256" key="1">
    <source>
        <dbReference type="ARBA" id="ARBA00004141"/>
    </source>
</evidence>
<dbReference type="EMBL" id="MDZB01000073">
    <property type="protein sequence ID" value="OGX87923.1"/>
    <property type="molecule type" value="Genomic_DNA"/>
</dbReference>
<dbReference type="PANTHER" id="PTHR43079">
    <property type="entry name" value="PROBABLE CADMIUM/ZINC-TRANSPORTING ATPASE HMA1"/>
    <property type="match status" value="1"/>
</dbReference>
<comment type="similarity">
    <text evidence="2">Belongs to the cation transport ATPase (P-type) (TC 3.A.3) family. Type IB subfamily.</text>
</comment>